<keyword evidence="3" id="KW-1185">Reference proteome</keyword>
<dbReference type="EMBL" id="KB706159">
    <property type="protein sequence ID" value="EMR68887.1"/>
    <property type="molecule type" value="Genomic_DNA"/>
</dbReference>
<dbReference type="PANTHER" id="PTHR43130:SF7">
    <property type="entry name" value="DJ-1_PFPI DOMAIN-CONTAINING PROTEIN"/>
    <property type="match status" value="1"/>
</dbReference>
<evidence type="ECO:0000313" key="3">
    <source>
        <dbReference type="Proteomes" id="UP000012174"/>
    </source>
</evidence>
<proteinExistence type="predicted"/>
<evidence type="ECO:0000259" key="1">
    <source>
        <dbReference type="Pfam" id="PF01965"/>
    </source>
</evidence>
<dbReference type="PANTHER" id="PTHR43130">
    <property type="entry name" value="ARAC-FAMILY TRANSCRIPTIONAL REGULATOR"/>
    <property type="match status" value="1"/>
</dbReference>
<accession>M7SX34</accession>
<gene>
    <name evidence="2" type="ORF">UCREL1_4090</name>
</gene>
<reference evidence="3" key="1">
    <citation type="journal article" date="2013" name="Genome Announc.">
        <title>Draft genome sequence of the grapevine dieback fungus Eutypa lata UCR-EL1.</title>
        <authorList>
            <person name="Blanco-Ulate B."/>
            <person name="Rolshausen P.E."/>
            <person name="Cantu D."/>
        </authorList>
    </citation>
    <scope>NUCLEOTIDE SEQUENCE [LARGE SCALE GENOMIC DNA]</scope>
    <source>
        <strain evidence="3">UCR-EL1</strain>
    </source>
</reference>
<protein>
    <submittedName>
        <fullName evidence="2">Putative family protein</fullName>
    </submittedName>
</protein>
<name>M7SX34_EUTLA</name>
<dbReference type="KEGG" id="ela:UCREL1_4090"/>
<dbReference type="SUPFAM" id="SSF52317">
    <property type="entry name" value="Class I glutamine amidotransferase-like"/>
    <property type="match status" value="1"/>
</dbReference>
<dbReference type="eggNOG" id="ENOG502SNXF">
    <property type="taxonomic scope" value="Eukaryota"/>
</dbReference>
<dbReference type="InterPro" id="IPR052158">
    <property type="entry name" value="INH-QAR"/>
</dbReference>
<feature type="domain" description="DJ-1/PfpI" evidence="1">
    <location>
        <begin position="48"/>
        <end position="200"/>
    </location>
</feature>
<dbReference type="InterPro" id="IPR002818">
    <property type="entry name" value="DJ-1/PfpI"/>
</dbReference>
<dbReference type="Proteomes" id="UP000012174">
    <property type="component" value="Unassembled WGS sequence"/>
</dbReference>
<dbReference type="AlphaFoldDB" id="M7SX34"/>
<dbReference type="HOGENOM" id="CLU_000445_44_8_1"/>
<dbReference type="OrthoDB" id="543156at2759"/>
<sequence length="256" mass="28051">MSTTTTTTKRPTIRIGVFIPTECQLFDAASVDVFGSLSHEYMTMVSSLMPAAVVDLAPSVEISYIGTVRAGEPIQLTSNERILATHHYADAEVAPGTLDVVLVPGPDPFVEPEREPLEWLRKQGENPGTDILSVCSGVFLLGGAGLLKGRRACGPRGLQDLIRKKGFGEKELVGHKYRWIQDGNIWSSGGVTNGNDLVAAYCRQSKHFPNPLVEIILEMIDVGDRAQEYGKTQPSFIITVMFHSFRAWLMSFGRKG</sequence>
<organism evidence="2 3">
    <name type="scientific">Eutypa lata (strain UCR-EL1)</name>
    <name type="common">Grapevine dieback disease fungus</name>
    <name type="synonym">Eutypa armeniacae</name>
    <dbReference type="NCBI Taxonomy" id="1287681"/>
    <lineage>
        <taxon>Eukaryota</taxon>
        <taxon>Fungi</taxon>
        <taxon>Dikarya</taxon>
        <taxon>Ascomycota</taxon>
        <taxon>Pezizomycotina</taxon>
        <taxon>Sordariomycetes</taxon>
        <taxon>Xylariomycetidae</taxon>
        <taxon>Xylariales</taxon>
        <taxon>Diatrypaceae</taxon>
        <taxon>Eutypa</taxon>
    </lineage>
</organism>
<dbReference type="Pfam" id="PF01965">
    <property type="entry name" value="DJ-1_PfpI"/>
    <property type="match status" value="1"/>
</dbReference>
<dbReference type="InterPro" id="IPR029062">
    <property type="entry name" value="Class_I_gatase-like"/>
</dbReference>
<dbReference type="OMA" id="YRWIQDG"/>
<dbReference type="Gene3D" id="3.40.50.880">
    <property type="match status" value="1"/>
</dbReference>
<evidence type="ECO:0000313" key="2">
    <source>
        <dbReference type="EMBL" id="EMR68887.1"/>
    </source>
</evidence>